<dbReference type="AlphaFoldDB" id="A0A086AEK6"/>
<sequence>MIKNYLLLLALIFFSFVNAQTITIPDANFKAKLLEADVTNKIAQNIKGEYIKIDLNGDGEIQESEALQIAGLIITKSSISTLEGIKKFKNLSSLDCSENQLTELDVSDMISLQVLYLSDNQLVGLNLKGLVYLDRLSCSSNQLEKLNIEGLYNLTYLAYSSNRLTNVDISSLKKLSSLSCGGNPLVKLDLKGLTNLYSLSCESSGLTALDLNGLTRLTTLQCDNNNLTSLDLKGSVNLFHLECSNNKLKKLDLSGLNKIEILTCGGNEFTTLNIENLSKLGYFTINNSPFLETIFMKNGTQKYASFSYHPSPNLKYICTDDYKVSLYIQSLIKNGNINCVVNSYCSFIPGGPLYSIQGKIGLDKNNNGCDAFDINVSNMKFSITDGVTKGNFITNESGNYFISVPQGSHTITPLLENPSYFNVYPSSIQTNPTFTGQVLQNFCLSPNNAHKDLEIVLLPIDAARPGFDASYKIIYKNKGNVTQSGSVGLTYNDAILDIVSSSSVSSSQAINNAFWSFVDLKPFETREIAITLNINSPMETPAVNNDDILSYTATISSSDADETPNDNAFTLNQKVVGSYDPNDKTCLEGDVITSSLIGEYVHYMIRFENTGTYPAQNVVVTDIIDLTKFDISTLIPTNASHSYITKISDKNKVEFIFENIQLPFDNANNDGYIAFKIKTLPTLSVGDSFQNEANIFFDYNFPILTNKAISTFRTLGTQDFEFSNYLSVFPVPAKEILNVSAKGNIEIKSMAIYNLFGQLVIAVPNAQNAKTIDVSPLKTGTYFLTIKSDKGTSNTKFIKE</sequence>
<reference evidence="8 10" key="2">
    <citation type="submission" date="2016-11" db="EMBL/GenBank/DDBJ databases">
        <title>Whole genomes of Flavobacteriaceae.</title>
        <authorList>
            <person name="Stine C."/>
            <person name="Li C."/>
            <person name="Tadesse D."/>
        </authorList>
    </citation>
    <scope>NUCLEOTIDE SEQUENCE [LARGE SCALE GENOMIC DNA]</scope>
    <source>
        <strain evidence="8 10">ATCC 29551</strain>
    </source>
</reference>
<dbReference type="EMBL" id="JPRM01000024">
    <property type="protein sequence ID" value="KFF15120.1"/>
    <property type="molecule type" value="Genomic_DNA"/>
</dbReference>
<dbReference type="Gene3D" id="3.80.10.10">
    <property type="entry name" value="Ribonuclease Inhibitor"/>
    <property type="match status" value="1"/>
</dbReference>
<dbReference type="Pfam" id="PF18962">
    <property type="entry name" value="Por_Secre_tail"/>
    <property type="match status" value="1"/>
</dbReference>
<dbReference type="Proteomes" id="UP000198424">
    <property type="component" value="Unassembled WGS sequence"/>
</dbReference>
<keyword evidence="2 4" id="KW-0732">Signal</keyword>
<organism evidence="7 9">
    <name type="scientific">Flavobacterium hydatis</name>
    <name type="common">Cytophaga aquatilis</name>
    <dbReference type="NCBI Taxonomy" id="991"/>
    <lineage>
        <taxon>Bacteria</taxon>
        <taxon>Pseudomonadati</taxon>
        <taxon>Bacteroidota</taxon>
        <taxon>Flavobacteriia</taxon>
        <taxon>Flavobacteriales</taxon>
        <taxon>Flavobacteriaceae</taxon>
        <taxon>Flavobacterium</taxon>
    </lineage>
</organism>
<dbReference type="eggNOG" id="COG4886">
    <property type="taxonomic scope" value="Bacteria"/>
</dbReference>
<protein>
    <submittedName>
        <fullName evidence="7">Internalin</fullName>
    </submittedName>
    <submittedName>
        <fullName evidence="8">T9SS C-terminal target domain-containing protein</fullName>
    </submittedName>
</protein>
<feature type="chain" id="PRO_5001802748" evidence="4">
    <location>
        <begin position="20"/>
        <end position="800"/>
    </location>
</feature>
<dbReference type="STRING" id="991.IW20_15800"/>
<evidence type="ECO:0000259" key="6">
    <source>
        <dbReference type="Pfam" id="PF24595"/>
    </source>
</evidence>
<evidence type="ECO:0000313" key="10">
    <source>
        <dbReference type="Proteomes" id="UP000198424"/>
    </source>
</evidence>
<evidence type="ECO:0000313" key="8">
    <source>
        <dbReference type="EMBL" id="OXA91940.1"/>
    </source>
</evidence>
<name>A0A086AEK6_FLAHY</name>
<dbReference type="PANTHER" id="PTHR47566:SF1">
    <property type="entry name" value="PROTEIN NUD1"/>
    <property type="match status" value="1"/>
</dbReference>
<dbReference type="NCBIfam" id="TIGR04183">
    <property type="entry name" value="Por_Secre_tail"/>
    <property type="match status" value="1"/>
</dbReference>
<dbReference type="InterPro" id="IPR052574">
    <property type="entry name" value="CDIRP"/>
</dbReference>
<dbReference type="EMBL" id="MUGY01000024">
    <property type="protein sequence ID" value="OXA91940.1"/>
    <property type="molecule type" value="Genomic_DNA"/>
</dbReference>
<dbReference type="NCBIfam" id="TIGR01451">
    <property type="entry name" value="B_ant_repeat"/>
    <property type="match status" value="1"/>
</dbReference>
<proteinExistence type="predicted"/>
<comment type="caution">
    <text evidence="7">The sequence shown here is derived from an EMBL/GenBank/DDBJ whole genome shotgun (WGS) entry which is preliminary data.</text>
</comment>
<evidence type="ECO:0000313" key="7">
    <source>
        <dbReference type="EMBL" id="KFF15120.1"/>
    </source>
</evidence>
<dbReference type="InterPro" id="IPR032675">
    <property type="entry name" value="LRR_dom_sf"/>
</dbReference>
<evidence type="ECO:0000313" key="9">
    <source>
        <dbReference type="Proteomes" id="UP000028712"/>
    </source>
</evidence>
<dbReference type="GO" id="GO:0035591">
    <property type="term" value="F:signaling adaptor activity"/>
    <property type="evidence" value="ECO:0007669"/>
    <property type="project" value="TreeGrafter"/>
</dbReference>
<dbReference type="InterPro" id="IPR047589">
    <property type="entry name" value="DUF11_rpt"/>
</dbReference>
<accession>A0A086AEK6</accession>
<feature type="signal peptide" evidence="4">
    <location>
        <begin position="1"/>
        <end position="19"/>
    </location>
</feature>
<dbReference type="PANTHER" id="PTHR47566">
    <property type="match status" value="1"/>
</dbReference>
<keyword evidence="1" id="KW-0433">Leucine-rich repeat</keyword>
<dbReference type="RefSeq" id="WP_035624081.1">
    <property type="nucleotide sequence ID" value="NZ_JBEWQG010000021.1"/>
</dbReference>
<dbReference type="Proteomes" id="UP000028712">
    <property type="component" value="Unassembled WGS sequence"/>
</dbReference>
<dbReference type="InterPro" id="IPR026444">
    <property type="entry name" value="Secre_tail"/>
</dbReference>
<dbReference type="OrthoDB" id="1110367at2"/>
<dbReference type="InterPro" id="IPR055353">
    <property type="entry name" value="DUF7619"/>
</dbReference>
<evidence type="ECO:0000256" key="3">
    <source>
        <dbReference type="ARBA" id="ARBA00022737"/>
    </source>
</evidence>
<evidence type="ECO:0000259" key="5">
    <source>
        <dbReference type="Pfam" id="PF18962"/>
    </source>
</evidence>
<keyword evidence="3" id="KW-0677">Repeat</keyword>
<reference evidence="7 9" key="1">
    <citation type="submission" date="2014-07" db="EMBL/GenBank/DDBJ databases">
        <title>Genome of Flavobacterium hydatis DSM 2063.</title>
        <authorList>
            <person name="Pipes S.E."/>
            <person name="Stropko S.J."/>
            <person name="Newman J.D."/>
        </authorList>
    </citation>
    <scope>NUCLEOTIDE SEQUENCE [LARGE SCALE GENOMIC DNA]</scope>
    <source>
        <strain evidence="7 9">DSM 2063</strain>
    </source>
</reference>
<gene>
    <name evidence="8" type="ORF">B0A62_16190</name>
    <name evidence="7" type="ORF">IW20_15800</name>
</gene>
<dbReference type="SUPFAM" id="SSF52058">
    <property type="entry name" value="L domain-like"/>
    <property type="match status" value="1"/>
</dbReference>
<dbReference type="Pfam" id="PF24595">
    <property type="entry name" value="DUF7619"/>
    <property type="match status" value="1"/>
</dbReference>
<feature type="domain" description="Secretion system C-terminal sorting" evidence="5">
    <location>
        <begin position="728"/>
        <end position="798"/>
    </location>
</feature>
<evidence type="ECO:0000256" key="1">
    <source>
        <dbReference type="ARBA" id="ARBA00022614"/>
    </source>
</evidence>
<evidence type="ECO:0000256" key="4">
    <source>
        <dbReference type="SAM" id="SignalP"/>
    </source>
</evidence>
<evidence type="ECO:0000256" key="2">
    <source>
        <dbReference type="ARBA" id="ARBA00022729"/>
    </source>
</evidence>
<keyword evidence="10" id="KW-1185">Reference proteome</keyword>
<feature type="domain" description="DUF7619" evidence="6">
    <location>
        <begin position="580"/>
        <end position="710"/>
    </location>
</feature>